<dbReference type="EMBL" id="JAUNZN010000010">
    <property type="protein sequence ID" value="KAK4815238.1"/>
    <property type="molecule type" value="Genomic_DNA"/>
</dbReference>
<comment type="caution">
    <text evidence="1">The sequence shown here is derived from an EMBL/GenBank/DDBJ whole genome shotgun (WGS) entry which is preliminary data.</text>
</comment>
<protein>
    <submittedName>
        <fullName evidence="1">Uncharacterized protein</fullName>
    </submittedName>
</protein>
<dbReference type="AlphaFoldDB" id="A0AAN7S1P0"/>
<evidence type="ECO:0000313" key="2">
    <source>
        <dbReference type="Proteomes" id="UP001333110"/>
    </source>
</evidence>
<name>A0AAN7S1P0_MYCAM</name>
<reference evidence="1 2" key="1">
    <citation type="journal article" date="2023" name="J. Hered.">
        <title>Chromosome-level genome of the wood stork (Mycteria americana) provides insight into avian chromosome evolution.</title>
        <authorList>
            <person name="Flamio R. Jr."/>
            <person name="Ramstad K.M."/>
        </authorList>
    </citation>
    <scope>NUCLEOTIDE SEQUENCE [LARGE SCALE GENOMIC DNA]</scope>
    <source>
        <strain evidence="1">JAX WOST 10</strain>
    </source>
</reference>
<sequence length="114" mass="13082">MLPFQILATSLLDRFLQWPSGKASTASRPREVVVPLCTALVRPHLDYWVQFWAPQHKKDIKLFECVQRRETETVRGLEGKTYERWPRSLGLFSLQKRRLRGALIAGCTSLKGGS</sequence>
<organism evidence="1 2">
    <name type="scientific">Mycteria americana</name>
    <name type="common">Wood stork</name>
    <dbReference type="NCBI Taxonomy" id="33587"/>
    <lineage>
        <taxon>Eukaryota</taxon>
        <taxon>Metazoa</taxon>
        <taxon>Chordata</taxon>
        <taxon>Craniata</taxon>
        <taxon>Vertebrata</taxon>
        <taxon>Euteleostomi</taxon>
        <taxon>Archelosauria</taxon>
        <taxon>Archosauria</taxon>
        <taxon>Dinosauria</taxon>
        <taxon>Saurischia</taxon>
        <taxon>Theropoda</taxon>
        <taxon>Coelurosauria</taxon>
        <taxon>Aves</taxon>
        <taxon>Neognathae</taxon>
        <taxon>Neoaves</taxon>
        <taxon>Aequornithes</taxon>
        <taxon>Ciconiiformes</taxon>
        <taxon>Ciconiidae</taxon>
        <taxon>Mycteria</taxon>
    </lineage>
</organism>
<keyword evidence="2" id="KW-1185">Reference proteome</keyword>
<proteinExistence type="predicted"/>
<evidence type="ECO:0000313" key="1">
    <source>
        <dbReference type="EMBL" id="KAK4815238.1"/>
    </source>
</evidence>
<gene>
    <name evidence="1" type="ORF">QYF61_022885</name>
</gene>
<accession>A0AAN7S1P0</accession>
<dbReference type="Proteomes" id="UP001333110">
    <property type="component" value="Unassembled WGS sequence"/>
</dbReference>